<dbReference type="SMART" id="SM00530">
    <property type="entry name" value="HTH_XRE"/>
    <property type="match status" value="1"/>
</dbReference>
<dbReference type="SUPFAM" id="SSF47413">
    <property type="entry name" value="lambda repressor-like DNA-binding domains"/>
    <property type="match status" value="1"/>
</dbReference>
<evidence type="ECO:0000313" key="3">
    <source>
        <dbReference type="Proteomes" id="UP000607311"/>
    </source>
</evidence>
<proteinExistence type="predicted"/>
<dbReference type="EMBL" id="BOPD01000011">
    <property type="protein sequence ID" value="GIJ32839.1"/>
    <property type="molecule type" value="Genomic_DNA"/>
</dbReference>
<evidence type="ECO:0000259" key="1">
    <source>
        <dbReference type="PROSITE" id="PS50943"/>
    </source>
</evidence>
<dbReference type="InterPro" id="IPR010982">
    <property type="entry name" value="Lambda_DNA-bd_dom_sf"/>
</dbReference>
<organism evidence="2 3">
    <name type="scientific">Micromonospora sediminimaris</name>
    <dbReference type="NCBI Taxonomy" id="547162"/>
    <lineage>
        <taxon>Bacteria</taxon>
        <taxon>Bacillati</taxon>
        <taxon>Actinomycetota</taxon>
        <taxon>Actinomycetes</taxon>
        <taxon>Micromonosporales</taxon>
        <taxon>Micromonosporaceae</taxon>
        <taxon>Micromonospora</taxon>
    </lineage>
</organism>
<sequence>MTGRGEVPIGRRVAQWRARRRMTQQALADRLGKSKSWVDKVERGARALDKFSLIRQIADVLRVEPAVLLGERPATLVGAAPVDGLDGVRTALARYGGLPQVGCQVSAVELRRQVGHAWLSYQHARYPQVVRLLPGLLDAARGLPRDDAELLVQVYRMASAVLVKLGEPDLAWLAADRAATVAGGDALLAGTAAVAVGQALRAAGRERLALTATFDAAVRLVPALAGTAGDAPEPTPGASAVGGTLLLQAAFAAATCGEVRQAGQLLNRAADLAAGSRDRAGVGQNGDQTPGEDAQRICFGPVVVELARVLVAVERGDAAEAVCRHEVVIRRDGWRRLPAEYRGAYLVDAARAYLLAGDLLGAGRMLVAADAVAPAEVRSRSSARTLLAEIARGRPAPAGVARLTTLAGLTR</sequence>
<gene>
    <name evidence="2" type="ORF">Vse01_19870</name>
</gene>
<protein>
    <submittedName>
        <fullName evidence="2">Transcriptional regulator</fullName>
    </submittedName>
</protein>
<comment type="caution">
    <text evidence="2">The sequence shown here is derived from an EMBL/GenBank/DDBJ whole genome shotgun (WGS) entry which is preliminary data.</text>
</comment>
<keyword evidence="3" id="KW-1185">Reference proteome</keyword>
<dbReference type="PROSITE" id="PS50943">
    <property type="entry name" value="HTH_CROC1"/>
    <property type="match status" value="1"/>
</dbReference>
<dbReference type="AlphaFoldDB" id="A0A9W5XJE6"/>
<dbReference type="Gene3D" id="1.10.260.40">
    <property type="entry name" value="lambda repressor-like DNA-binding domains"/>
    <property type="match status" value="1"/>
</dbReference>
<dbReference type="InterPro" id="IPR001387">
    <property type="entry name" value="Cro/C1-type_HTH"/>
</dbReference>
<dbReference type="Proteomes" id="UP000607311">
    <property type="component" value="Unassembled WGS sequence"/>
</dbReference>
<evidence type="ECO:0000313" key="2">
    <source>
        <dbReference type="EMBL" id="GIJ32839.1"/>
    </source>
</evidence>
<feature type="domain" description="HTH cro/C1-type" evidence="1">
    <location>
        <begin position="13"/>
        <end position="68"/>
    </location>
</feature>
<dbReference type="RefSeq" id="WP_232511285.1">
    <property type="nucleotide sequence ID" value="NZ_BOPD01000011.1"/>
</dbReference>
<dbReference type="Pfam" id="PF13560">
    <property type="entry name" value="HTH_31"/>
    <property type="match status" value="1"/>
</dbReference>
<name>A0A9W5XJE6_9ACTN</name>
<dbReference type="GO" id="GO:0003677">
    <property type="term" value="F:DNA binding"/>
    <property type="evidence" value="ECO:0007669"/>
    <property type="project" value="InterPro"/>
</dbReference>
<dbReference type="CDD" id="cd00093">
    <property type="entry name" value="HTH_XRE"/>
    <property type="match status" value="1"/>
</dbReference>
<reference evidence="2" key="1">
    <citation type="submission" date="2021-01" db="EMBL/GenBank/DDBJ databases">
        <title>Whole genome shotgun sequence of Verrucosispora sediminis NBRC 107745.</title>
        <authorList>
            <person name="Komaki H."/>
            <person name="Tamura T."/>
        </authorList>
    </citation>
    <scope>NUCLEOTIDE SEQUENCE</scope>
    <source>
        <strain evidence="2">NBRC 107745</strain>
    </source>
</reference>
<accession>A0A9W5XJE6</accession>